<accession>A0A853CCM2</accession>
<dbReference type="RefSeq" id="WP_179715541.1">
    <property type="nucleotide sequence ID" value="NZ_JACBZT010000001.1"/>
</dbReference>
<evidence type="ECO:0000313" key="3">
    <source>
        <dbReference type="Proteomes" id="UP000541969"/>
    </source>
</evidence>
<dbReference type="Proteomes" id="UP000541969">
    <property type="component" value="Unassembled WGS sequence"/>
</dbReference>
<reference evidence="2 3" key="1">
    <citation type="submission" date="2020-07" db="EMBL/GenBank/DDBJ databases">
        <title>Sequencing the genomes of 1000 actinobacteria strains.</title>
        <authorList>
            <person name="Klenk H.-P."/>
        </authorList>
    </citation>
    <scope>NUCLEOTIDE SEQUENCE [LARGE SCALE GENOMIC DNA]</scope>
    <source>
        <strain evidence="2 3">DSM 104001</strain>
    </source>
</reference>
<proteinExistence type="predicted"/>
<feature type="region of interest" description="Disordered" evidence="1">
    <location>
        <begin position="1"/>
        <end position="72"/>
    </location>
</feature>
<comment type="caution">
    <text evidence="2">The sequence shown here is derived from an EMBL/GenBank/DDBJ whole genome shotgun (WGS) entry which is preliminary data.</text>
</comment>
<dbReference type="EMBL" id="JACBZT010000001">
    <property type="protein sequence ID" value="NYJ04881.1"/>
    <property type="molecule type" value="Genomic_DNA"/>
</dbReference>
<keyword evidence="3" id="KW-1185">Reference proteome</keyword>
<evidence type="ECO:0000313" key="2">
    <source>
        <dbReference type="EMBL" id="NYJ04881.1"/>
    </source>
</evidence>
<gene>
    <name evidence="2" type="ORF">GGQ55_001159</name>
</gene>
<feature type="compositionally biased region" description="Polar residues" evidence="1">
    <location>
        <begin position="15"/>
        <end position="30"/>
    </location>
</feature>
<sequence>MHPLVAEGMARRGTATASHRTVEEQAQQSGEVGWPAPPNKGHGLGWPGDLSAEGEEPAQGGLGWLLGTTPAA</sequence>
<protein>
    <submittedName>
        <fullName evidence="2">Uncharacterized protein</fullName>
    </submittedName>
</protein>
<organism evidence="2 3">
    <name type="scientific">Petropleomorpha daqingensis</name>
    <dbReference type="NCBI Taxonomy" id="2026353"/>
    <lineage>
        <taxon>Bacteria</taxon>
        <taxon>Bacillati</taxon>
        <taxon>Actinomycetota</taxon>
        <taxon>Actinomycetes</taxon>
        <taxon>Geodermatophilales</taxon>
        <taxon>Geodermatophilaceae</taxon>
        <taxon>Petropleomorpha</taxon>
    </lineage>
</organism>
<dbReference type="AlphaFoldDB" id="A0A853CCM2"/>
<evidence type="ECO:0000256" key="1">
    <source>
        <dbReference type="SAM" id="MobiDB-lite"/>
    </source>
</evidence>
<name>A0A853CCM2_9ACTN</name>